<dbReference type="PANTHER" id="PTHR46660:SF2">
    <property type="entry name" value="GLYCOSYLTRANSFERASE 1 DOMAIN-CONTAINING PROTEIN 1"/>
    <property type="match status" value="1"/>
</dbReference>
<dbReference type="Gene3D" id="3.40.50.2000">
    <property type="entry name" value="Glycogen Phosphorylase B"/>
    <property type="match status" value="2"/>
</dbReference>
<gene>
    <name evidence="3" type="ORF">PECUL_23A051687</name>
</gene>
<dbReference type="Proteomes" id="UP001295444">
    <property type="component" value="Chromosome 05"/>
</dbReference>
<dbReference type="GO" id="GO:0016757">
    <property type="term" value="F:glycosyltransferase activity"/>
    <property type="evidence" value="ECO:0007669"/>
    <property type="project" value="UniProtKB-KW"/>
</dbReference>
<organism evidence="3 4">
    <name type="scientific">Pelobates cultripes</name>
    <name type="common">Western spadefoot toad</name>
    <dbReference type="NCBI Taxonomy" id="61616"/>
    <lineage>
        <taxon>Eukaryota</taxon>
        <taxon>Metazoa</taxon>
        <taxon>Chordata</taxon>
        <taxon>Craniata</taxon>
        <taxon>Vertebrata</taxon>
        <taxon>Euteleostomi</taxon>
        <taxon>Amphibia</taxon>
        <taxon>Batrachia</taxon>
        <taxon>Anura</taxon>
        <taxon>Pelobatoidea</taxon>
        <taxon>Pelobatidae</taxon>
        <taxon>Pelobates</taxon>
    </lineage>
</organism>
<dbReference type="SUPFAM" id="SSF53756">
    <property type="entry name" value="UDP-Glycosyltransferase/glycogen phosphorylase"/>
    <property type="match status" value="1"/>
</dbReference>
<evidence type="ECO:0000313" key="3">
    <source>
        <dbReference type="EMBL" id="CAH2295710.1"/>
    </source>
</evidence>
<proteinExistence type="predicted"/>
<keyword evidence="1" id="KW-0328">Glycosyltransferase</keyword>
<sequence length="358" mass="40675">MLVLYRELPPVLSAMRILFLACLRAHTGNSTTAERIKDHLEAAGHQCVLKDATSLENPFELAKLISEDMFDAGLVIHLYKAGRFMLGTRIPFGAIYGGTDINEDVKNEEKFRVMGAVLDEARFAVAFTYKIKEIAAMHWPHAIHKIHITPQGILTMPNVYFSCETFLHDAGIQQDLENLKIFVLICGLRRVKDPLYLVEEFAEWHERNPNVCLLIIGPTVDPVFTQEVKKKLEHNNGVHLIEEIPQENLQAFIRCCFAIVNSSLSEGMSAAILEAMDLEVPVLARDIPGNAAIIKHEDNGLLFSTPQEFVQLSKRLMNEPDLKRRIISNAKMYIQTHHSWELEREKYQSLVLCLNKAY</sequence>
<keyword evidence="4" id="KW-1185">Reference proteome</keyword>
<name>A0AAD1S9J8_PELCU</name>
<evidence type="ECO:0000313" key="4">
    <source>
        <dbReference type="Proteomes" id="UP001295444"/>
    </source>
</evidence>
<accession>A0AAD1S9J8</accession>
<dbReference type="Pfam" id="PF00534">
    <property type="entry name" value="Glycos_transf_1"/>
    <property type="match status" value="1"/>
</dbReference>
<dbReference type="CDD" id="cd03801">
    <property type="entry name" value="GT4_PimA-like"/>
    <property type="match status" value="1"/>
</dbReference>
<dbReference type="InterPro" id="IPR001296">
    <property type="entry name" value="Glyco_trans_1"/>
</dbReference>
<evidence type="ECO:0000259" key="2">
    <source>
        <dbReference type="Pfam" id="PF00534"/>
    </source>
</evidence>
<protein>
    <submittedName>
        <fullName evidence="3">Glycosyltransferase 1 domain-containing 1</fullName>
    </submittedName>
</protein>
<dbReference type="InterPro" id="IPR052622">
    <property type="entry name" value="Glycosyltransferase_G1"/>
</dbReference>
<evidence type="ECO:0000256" key="1">
    <source>
        <dbReference type="ARBA" id="ARBA00022676"/>
    </source>
</evidence>
<feature type="domain" description="Glycosyl transferase family 1" evidence="2">
    <location>
        <begin position="177"/>
        <end position="331"/>
    </location>
</feature>
<dbReference type="AlphaFoldDB" id="A0AAD1S9J8"/>
<dbReference type="PANTHER" id="PTHR46660">
    <property type="match status" value="1"/>
</dbReference>
<reference evidence="3" key="1">
    <citation type="submission" date="2022-03" db="EMBL/GenBank/DDBJ databases">
        <authorList>
            <person name="Alioto T."/>
            <person name="Alioto T."/>
            <person name="Gomez Garrido J."/>
        </authorList>
    </citation>
    <scope>NUCLEOTIDE SEQUENCE</scope>
</reference>
<keyword evidence="1" id="KW-0808">Transferase</keyword>
<dbReference type="EMBL" id="OW240916">
    <property type="protein sequence ID" value="CAH2295710.1"/>
    <property type="molecule type" value="Genomic_DNA"/>
</dbReference>